<evidence type="ECO:0000256" key="1">
    <source>
        <dbReference type="SAM" id="MobiDB-lite"/>
    </source>
</evidence>
<evidence type="ECO:0000313" key="3">
    <source>
        <dbReference type="Proteomes" id="UP000812013"/>
    </source>
</evidence>
<evidence type="ECO:0000313" key="2">
    <source>
        <dbReference type="EMBL" id="MBW5487144.1"/>
    </source>
</evidence>
<feature type="region of interest" description="Disordered" evidence="1">
    <location>
        <begin position="314"/>
        <end position="372"/>
    </location>
</feature>
<protein>
    <submittedName>
        <fullName evidence="2">ATP-binding protein</fullName>
    </submittedName>
</protein>
<feature type="region of interest" description="Disordered" evidence="1">
    <location>
        <begin position="1"/>
        <end position="23"/>
    </location>
</feature>
<dbReference type="InterPro" id="IPR027417">
    <property type="entry name" value="P-loop_NTPase"/>
</dbReference>
<organism evidence="2 3">
    <name type="scientific">Streptomyces bambusae</name>
    <dbReference type="NCBI Taxonomy" id="1550616"/>
    <lineage>
        <taxon>Bacteria</taxon>
        <taxon>Bacillati</taxon>
        <taxon>Actinomycetota</taxon>
        <taxon>Actinomycetes</taxon>
        <taxon>Kitasatosporales</taxon>
        <taxon>Streptomycetaceae</taxon>
        <taxon>Streptomyces</taxon>
    </lineage>
</organism>
<gene>
    <name evidence="2" type="ORF">GPJ59_36390</name>
</gene>
<feature type="non-terminal residue" evidence="2">
    <location>
        <position position="1"/>
    </location>
</feature>
<dbReference type="SUPFAM" id="SSF52540">
    <property type="entry name" value="P-loop containing nucleoside triphosphate hydrolases"/>
    <property type="match status" value="1"/>
</dbReference>
<dbReference type="GO" id="GO:0005524">
    <property type="term" value="F:ATP binding"/>
    <property type="evidence" value="ECO:0007669"/>
    <property type="project" value="UniProtKB-KW"/>
</dbReference>
<proteinExistence type="predicted"/>
<keyword evidence="2" id="KW-0547">Nucleotide-binding</keyword>
<dbReference type="Proteomes" id="UP000812013">
    <property type="component" value="Unassembled WGS sequence"/>
</dbReference>
<name>A0ABS6ZHA7_9ACTN</name>
<feature type="non-terminal residue" evidence="2">
    <location>
        <position position="372"/>
    </location>
</feature>
<sequence>DAQREPPPVPPGGPLQAPPLLERDEERERLVRLLGRGRSVRLTGPAGSGRSVLLDAVARECRTLAPDGLVRLSGHRQSATELLYALYAAVYEAPGRRPARAELLDCVRDIGAVVLLDDLELGGSALDELLRATPECAWLLAATPDVPAPSDDSHLEEVFLGGLGKAGCVELLERAVGRALTDAETAWAADLRFASEGLALRFVQAGGLLRQRDEINRRAAEDEDDEPGVFEERPKDRGPVPLPTLAEAAAPAELLAARVSEPARAALRFACALGGELPHHAHLPALVGDTHADMAVAELLACGLLTAAGTRHRLAPGGARQPAASGMGYAGEARAAARHHASGTGHTSGGPGGGAGPGPYTHTPAPQTQAGL</sequence>
<reference evidence="2 3" key="1">
    <citation type="submission" date="2019-12" db="EMBL/GenBank/DDBJ databases">
        <title>Genome sequence of Streptomyces bambusae.</title>
        <authorList>
            <person name="Bansal K."/>
            <person name="Choksket S."/>
            <person name="Korpole S."/>
            <person name="Patil P.B."/>
        </authorList>
    </citation>
    <scope>NUCLEOTIDE SEQUENCE [LARGE SCALE GENOMIC DNA]</scope>
    <source>
        <strain evidence="2 3">SK60</strain>
    </source>
</reference>
<feature type="compositionally biased region" description="Pro residues" evidence="1">
    <location>
        <begin position="1"/>
        <end position="17"/>
    </location>
</feature>
<keyword evidence="2" id="KW-0067">ATP-binding</keyword>
<keyword evidence="3" id="KW-1185">Reference proteome</keyword>
<feature type="region of interest" description="Disordered" evidence="1">
    <location>
        <begin position="217"/>
        <end position="241"/>
    </location>
</feature>
<dbReference type="EMBL" id="WTFF01000665">
    <property type="protein sequence ID" value="MBW5487144.1"/>
    <property type="molecule type" value="Genomic_DNA"/>
</dbReference>
<accession>A0ABS6ZHA7</accession>
<feature type="compositionally biased region" description="Gly residues" evidence="1">
    <location>
        <begin position="346"/>
        <end position="357"/>
    </location>
</feature>
<comment type="caution">
    <text evidence="2">The sequence shown here is derived from an EMBL/GenBank/DDBJ whole genome shotgun (WGS) entry which is preliminary data.</text>
</comment>